<dbReference type="InterPro" id="IPR024705">
    <property type="entry name" value="Ssp411"/>
</dbReference>
<dbReference type="AlphaFoldDB" id="A0A923E852"/>
<dbReference type="PIRSF" id="PIRSF006402">
    <property type="entry name" value="UCP006402_thioredoxin"/>
    <property type="match status" value="1"/>
</dbReference>
<name>A0A923E852_CLOTT</name>
<proteinExistence type="predicted"/>
<dbReference type="Pfam" id="PF03190">
    <property type="entry name" value="Thioredox_DsbH"/>
    <property type="match status" value="1"/>
</dbReference>
<dbReference type="SUPFAM" id="SSF52833">
    <property type="entry name" value="Thioredoxin-like"/>
    <property type="match status" value="1"/>
</dbReference>
<evidence type="ECO:0000256" key="1">
    <source>
        <dbReference type="SAM" id="Coils"/>
    </source>
</evidence>
<dbReference type="Proteomes" id="UP000563151">
    <property type="component" value="Unassembled WGS sequence"/>
</dbReference>
<organism evidence="3 4">
    <name type="scientific">Clostridium tetanomorphum</name>
    <dbReference type="NCBI Taxonomy" id="1553"/>
    <lineage>
        <taxon>Bacteria</taxon>
        <taxon>Bacillati</taxon>
        <taxon>Bacillota</taxon>
        <taxon>Clostridia</taxon>
        <taxon>Eubacteriales</taxon>
        <taxon>Clostridiaceae</taxon>
        <taxon>Clostridium</taxon>
    </lineage>
</organism>
<evidence type="ECO:0000313" key="4">
    <source>
        <dbReference type="Proteomes" id="UP000563151"/>
    </source>
</evidence>
<accession>A0A923E852</accession>
<keyword evidence="4" id="KW-1185">Reference proteome</keyword>
<evidence type="ECO:0000259" key="2">
    <source>
        <dbReference type="Pfam" id="PF03190"/>
    </source>
</evidence>
<sequence length="664" mass="77757">MTKNREPNRLIHEKSPYLLQHAHNPVDWYPWGEEAFQKAKKEDKPIFLSIGYSTCHWCHVMERESFEDEEVAGKLNENFISIKVDREERPDVDSIYMTFCQVTTGSGGWPLTIVMTPDKKPFFAGTYFPKESKFGRPGLLDILYTIKEQWENNKKELINSSEELTKEINKYVINEKSDELEETIIEKAYENLREIYDPAYGGFYTEPKFPTPHKLMFLLRIWKIYGYDQALQMVENTLQSMYKGGIFDHIGFGFSRYSTDRKWLVPHFEKMLYDNALLIIAYTEAYQATGKEIYKNIAEKIINYILRDMTDKEGGFYSAEDADSEGEEGKFYLWTKEEISNIIGKEHEELFCKIYDITKGGNFEGKNIPNLIKYDIEDIDKNLEEQLMEIRKKLFSYRDKRVHPYKDDKILTAWNGLAIAALAYAGRVFNNEDYINSSKKAIDFILNSLIREDGRLLARYRENEAAHLAYLEDYSFLVWALIELYESTFNNEYLQKAISLNEEMINLFEDKDKGGFFIYGNDGEQLILRPKDSYDSAIPSGNSVAAYNMIRLYNITEDGFFKEKVERLFNCFAYNIKNNLESHSFLLIAFMYNIFGNEQIVIEKGEEDSITKEILPQINKRFLPFNVTSIKEINKEDTYVHICKNFSCSKPVSTLEEFLNIINK</sequence>
<dbReference type="SUPFAM" id="SSF48208">
    <property type="entry name" value="Six-hairpin glycosidases"/>
    <property type="match status" value="1"/>
</dbReference>
<dbReference type="InterPro" id="IPR012341">
    <property type="entry name" value="6hp_glycosidase-like_sf"/>
</dbReference>
<protein>
    <submittedName>
        <fullName evidence="3">Thioredoxin domain-containing protein</fullName>
    </submittedName>
</protein>
<dbReference type="Gene3D" id="1.50.10.10">
    <property type="match status" value="2"/>
</dbReference>
<dbReference type="PANTHER" id="PTHR42899:SF1">
    <property type="entry name" value="SPERMATOGENESIS-ASSOCIATED PROTEIN 20"/>
    <property type="match status" value="1"/>
</dbReference>
<feature type="domain" description="Spermatogenesis-associated protein 20-like TRX" evidence="2">
    <location>
        <begin position="7"/>
        <end position="168"/>
    </location>
</feature>
<dbReference type="InterPro" id="IPR036249">
    <property type="entry name" value="Thioredoxin-like_sf"/>
</dbReference>
<dbReference type="EMBL" id="JAAZWO010000003">
    <property type="protein sequence ID" value="MBC2396906.1"/>
    <property type="molecule type" value="Genomic_DNA"/>
</dbReference>
<dbReference type="PANTHER" id="PTHR42899">
    <property type="entry name" value="SPERMATOGENESIS-ASSOCIATED PROTEIN 20"/>
    <property type="match status" value="1"/>
</dbReference>
<keyword evidence="1" id="KW-0175">Coiled coil</keyword>
<dbReference type="InterPro" id="IPR008928">
    <property type="entry name" value="6-hairpin_glycosidase_sf"/>
</dbReference>
<feature type="coiled-coil region" evidence="1">
    <location>
        <begin position="147"/>
        <end position="174"/>
    </location>
</feature>
<dbReference type="InterPro" id="IPR004879">
    <property type="entry name" value="Ssp411-like_TRX"/>
</dbReference>
<dbReference type="RefSeq" id="WP_035144650.1">
    <property type="nucleotide sequence ID" value="NZ_JAAZWO010000003.1"/>
</dbReference>
<gene>
    <name evidence="3" type="ORF">HGG79_03790</name>
</gene>
<reference evidence="3 4" key="1">
    <citation type="submission" date="2020-04" db="EMBL/GenBank/DDBJ databases">
        <title>Genomic insights into acetone-butanol-ethanol (ABE) fermentation by sequencing solventogenic clostridia strains.</title>
        <authorList>
            <person name="Brown S."/>
        </authorList>
    </citation>
    <scope>NUCLEOTIDE SEQUENCE [LARGE SCALE GENOMIC DNA]</scope>
    <source>
        <strain evidence="3 4">DJ011</strain>
    </source>
</reference>
<dbReference type="CDD" id="cd02955">
    <property type="entry name" value="SSP411"/>
    <property type="match status" value="1"/>
</dbReference>
<evidence type="ECO:0000313" key="3">
    <source>
        <dbReference type="EMBL" id="MBC2396906.1"/>
    </source>
</evidence>
<comment type="caution">
    <text evidence="3">The sequence shown here is derived from an EMBL/GenBank/DDBJ whole genome shotgun (WGS) entry which is preliminary data.</text>
</comment>
<dbReference type="GO" id="GO:0005975">
    <property type="term" value="P:carbohydrate metabolic process"/>
    <property type="evidence" value="ECO:0007669"/>
    <property type="project" value="InterPro"/>
</dbReference>
<dbReference type="Gene3D" id="3.40.30.10">
    <property type="entry name" value="Glutaredoxin"/>
    <property type="match status" value="1"/>
</dbReference>